<gene>
    <name evidence="3" type="ORF">DFR28_10256</name>
</gene>
<dbReference type="SUPFAM" id="SSF52402">
    <property type="entry name" value="Adenine nucleotide alpha hydrolases-like"/>
    <property type="match status" value="1"/>
</dbReference>
<sequence>MRVILVPVADRPECMRALKVAFDIAGKLDANVYGCHIRAHSDSDLSVSADSQSASSIDTKAQDSTASVAAHTLFANIAESQHYSVIKKPKLQAGAVWAEKVGSPDKVLANIGPLADLIIVSRPKNKSSKLAQTFMQASLLNTARPVLVLPQSFKTSPGKCISIAWNQSAEAAQAVSAAMPLLLKADQVNIITCGSEAGIGPKSTQLASYLDAWGVKAKRIKASGTDDAKAILQAYQNINSDLLVMGAYSHSRLRQSIFGGVTDYMLKHANIPIFMLHS</sequence>
<evidence type="ECO:0000313" key="3">
    <source>
        <dbReference type="EMBL" id="RBP50645.1"/>
    </source>
</evidence>
<feature type="domain" description="UspA" evidence="2">
    <location>
        <begin position="207"/>
        <end position="276"/>
    </location>
</feature>
<dbReference type="Pfam" id="PF00582">
    <property type="entry name" value="Usp"/>
    <property type="match status" value="1"/>
</dbReference>
<dbReference type="RefSeq" id="WP_113953490.1">
    <property type="nucleotide sequence ID" value="NZ_QNRT01000002.1"/>
</dbReference>
<evidence type="ECO:0000259" key="2">
    <source>
        <dbReference type="Pfam" id="PF00582"/>
    </source>
</evidence>
<dbReference type="EMBL" id="QNRT01000002">
    <property type="protein sequence ID" value="RBP50645.1"/>
    <property type="molecule type" value="Genomic_DNA"/>
</dbReference>
<dbReference type="InterPro" id="IPR006015">
    <property type="entry name" value="Universal_stress_UspA"/>
</dbReference>
<dbReference type="PANTHER" id="PTHR46268:SF15">
    <property type="entry name" value="UNIVERSAL STRESS PROTEIN HP_0031"/>
    <property type="match status" value="1"/>
</dbReference>
<evidence type="ECO:0000313" key="4">
    <source>
        <dbReference type="Proteomes" id="UP000253083"/>
    </source>
</evidence>
<dbReference type="PRINTS" id="PR01438">
    <property type="entry name" value="UNVRSLSTRESS"/>
</dbReference>
<comment type="similarity">
    <text evidence="1">Belongs to the universal stress protein A family.</text>
</comment>
<keyword evidence="4" id="KW-1185">Reference proteome</keyword>
<dbReference type="InParanoid" id="A0A395JJQ6"/>
<organism evidence="3 4">
    <name type="scientific">Arenicella xantha</name>
    <dbReference type="NCBI Taxonomy" id="644221"/>
    <lineage>
        <taxon>Bacteria</taxon>
        <taxon>Pseudomonadati</taxon>
        <taxon>Pseudomonadota</taxon>
        <taxon>Gammaproteobacteria</taxon>
        <taxon>Arenicellales</taxon>
        <taxon>Arenicellaceae</taxon>
        <taxon>Arenicella</taxon>
    </lineage>
</organism>
<dbReference type="OrthoDB" id="9804721at2"/>
<accession>A0A395JJQ6</accession>
<name>A0A395JJQ6_9GAMM</name>
<proteinExistence type="inferred from homology"/>
<dbReference type="PANTHER" id="PTHR46268">
    <property type="entry name" value="STRESS RESPONSE PROTEIN NHAX"/>
    <property type="match status" value="1"/>
</dbReference>
<dbReference type="Proteomes" id="UP000253083">
    <property type="component" value="Unassembled WGS sequence"/>
</dbReference>
<dbReference type="Gene3D" id="3.40.50.12370">
    <property type="match status" value="1"/>
</dbReference>
<protein>
    <submittedName>
        <fullName evidence="3">Universal stress protein family protein</fullName>
    </submittedName>
</protein>
<evidence type="ECO:0000256" key="1">
    <source>
        <dbReference type="ARBA" id="ARBA00008791"/>
    </source>
</evidence>
<dbReference type="InterPro" id="IPR006016">
    <property type="entry name" value="UspA"/>
</dbReference>
<dbReference type="AlphaFoldDB" id="A0A395JJQ6"/>
<comment type="caution">
    <text evidence="3">The sequence shown here is derived from an EMBL/GenBank/DDBJ whole genome shotgun (WGS) entry which is preliminary data.</text>
</comment>
<reference evidence="3 4" key="1">
    <citation type="submission" date="2018-06" db="EMBL/GenBank/DDBJ databases">
        <title>Genomic Encyclopedia of Type Strains, Phase IV (KMG-IV): sequencing the most valuable type-strain genomes for metagenomic binning, comparative biology and taxonomic classification.</title>
        <authorList>
            <person name="Goeker M."/>
        </authorList>
    </citation>
    <scope>NUCLEOTIDE SEQUENCE [LARGE SCALE GENOMIC DNA]</scope>
    <source>
        <strain evidence="3 4">DSM 24032</strain>
    </source>
</reference>
<dbReference type="CDD" id="cd00293">
    <property type="entry name" value="USP-like"/>
    <property type="match status" value="1"/>
</dbReference>